<dbReference type="PANTHER" id="PTHR11709:SF361">
    <property type="entry name" value="IRON TRANSPORT MULTICOPPER OXIDASE FET3"/>
    <property type="match status" value="1"/>
</dbReference>
<dbReference type="Pfam" id="PF07732">
    <property type="entry name" value="Cu-oxidase_3"/>
    <property type="match status" value="1"/>
</dbReference>
<protein>
    <submittedName>
        <fullName evidence="9">Ferroxidase fet3</fullName>
    </submittedName>
</protein>
<dbReference type="InterPro" id="IPR011706">
    <property type="entry name" value="Cu-oxidase_C"/>
</dbReference>
<evidence type="ECO:0000256" key="2">
    <source>
        <dbReference type="ARBA" id="ARBA00022723"/>
    </source>
</evidence>
<keyword evidence="5" id="KW-0732">Signal</keyword>
<dbReference type="GO" id="GO:0016491">
    <property type="term" value="F:oxidoreductase activity"/>
    <property type="evidence" value="ECO:0007669"/>
    <property type="project" value="UniProtKB-KW"/>
</dbReference>
<keyword evidence="3" id="KW-0560">Oxidoreductase</keyword>
<dbReference type="SUPFAM" id="SSF49503">
    <property type="entry name" value="Cupredoxins"/>
    <property type="match status" value="3"/>
</dbReference>
<reference evidence="9" key="1">
    <citation type="submission" date="2022-07" db="EMBL/GenBank/DDBJ databases">
        <title>Phylogenomic reconstructions and comparative analyses of Kickxellomycotina fungi.</title>
        <authorList>
            <person name="Reynolds N.K."/>
            <person name="Stajich J.E."/>
            <person name="Barry K."/>
            <person name="Grigoriev I.V."/>
            <person name="Crous P."/>
            <person name="Smith M.E."/>
        </authorList>
    </citation>
    <scope>NUCLEOTIDE SEQUENCE</scope>
    <source>
        <strain evidence="9">NBRC 105414</strain>
    </source>
</reference>
<sequence length="548" mass="59903">MKSPRAALLCALLVAARVAAAARVEYDWTISKIDVKMDGVRERGAVAVNGKVPMPLARASLGDTLVLRLRNNLDERTGLHSHGIFNNGTNYYDGAGGITECGVAPGSQMEYEIPVVQTGTYWLHGHHNSQYINGLRGPLVITDPSGEPYDYDEDIVLTLEDWYPHYSNKTMGSGGHMEGMGHVRSYQGCSHTDYQSAGGAGTPECHDNSTAPFDPAEKYPVGVINGVYGESAPELNFEPGKTYRIRVLNIGSTAMFRFAVGGHEMYVIEADGVATEMKKVSSVVVAVAQRVSVLVRALPTADVNHKYHFELFTDVFPQFPGFNPRAYEGTVVYDADSNAVAPSTLVAEEFDDLSLVPLDRKPLLENPDVVHEVVITADRGDSGIVKAYVNGVSFMMPERPSLLTAMAYQGRELINATAFGRNTNALVVRHMDVVELRVVNRDSVAHPMHMHGYFFQIVERGTLDSPGSAVRSTRTPMHRDTTIVGPGTYAVLRIRADSPGVWLMHCHIELHMELGLAMLLITGPEKIAKTMALPPAMREQCRLLGIPV</sequence>
<dbReference type="InterPro" id="IPR011707">
    <property type="entry name" value="Cu-oxidase-like_N"/>
</dbReference>
<evidence type="ECO:0000259" key="7">
    <source>
        <dbReference type="Pfam" id="PF07731"/>
    </source>
</evidence>
<dbReference type="Pfam" id="PF07731">
    <property type="entry name" value="Cu-oxidase_2"/>
    <property type="match status" value="1"/>
</dbReference>
<evidence type="ECO:0000313" key="10">
    <source>
        <dbReference type="Proteomes" id="UP001140217"/>
    </source>
</evidence>
<dbReference type="GO" id="GO:0005507">
    <property type="term" value="F:copper ion binding"/>
    <property type="evidence" value="ECO:0007669"/>
    <property type="project" value="InterPro"/>
</dbReference>
<feature type="signal peptide" evidence="5">
    <location>
        <begin position="1"/>
        <end position="21"/>
    </location>
</feature>
<dbReference type="OrthoDB" id="2121828at2759"/>
<dbReference type="InterPro" id="IPR008972">
    <property type="entry name" value="Cupredoxin"/>
</dbReference>
<evidence type="ECO:0000256" key="4">
    <source>
        <dbReference type="ARBA" id="ARBA00023008"/>
    </source>
</evidence>
<proteinExistence type="inferred from homology"/>
<comment type="similarity">
    <text evidence="1">Belongs to the multicopper oxidase family.</text>
</comment>
<evidence type="ECO:0000313" key="9">
    <source>
        <dbReference type="EMBL" id="KAJ2776693.1"/>
    </source>
</evidence>
<feature type="chain" id="PRO_5040771018" evidence="5">
    <location>
        <begin position="22"/>
        <end position="548"/>
    </location>
</feature>
<keyword evidence="10" id="KW-1185">Reference proteome</keyword>
<evidence type="ECO:0000256" key="1">
    <source>
        <dbReference type="ARBA" id="ARBA00010609"/>
    </source>
</evidence>
<keyword evidence="4" id="KW-0186">Copper</keyword>
<dbReference type="EMBL" id="JANBUL010000341">
    <property type="protein sequence ID" value="KAJ2776693.1"/>
    <property type="molecule type" value="Genomic_DNA"/>
</dbReference>
<accession>A0A9W8H1J9</accession>
<evidence type="ECO:0000256" key="3">
    <source>
        <dbReference type="ARBA" id="ARBA00023002"/>
    </source>
</evidence>
<keyword evidence="2" id="KW-0479">Metal-binding</keyword>
<evidence type="ECO:0000259" key="6">
    <source>
        <dbReference type="Pfam" id="PF00394"/>
    </source>
</evidence>
<dbReference type="Proteomes" id="UP001140217">
    <property type="component" value="Unassembled WGS sequence"/>
</dbReference>
<comment type="caution">
    <text evidence="9">The sequence shown here is derived from an EMBL/GenBank/DDBJ whole genome shotgun (WGS) entry which is preliminary data.</text>
</comment>
<feature type="domain" description="Plastocyanin-like" evidence="7">
    <location>
        <begin position="398"/>
        <end position="525"/>
    </location>
</feature>
<dbReference type="AlphaFoldDB" id="A0A9W8H1J9"/>
<dbReference type="PANTHER" id="PTHR11709">
    <property type="entry name" value="MULTI-COPPER OXIDASE"/>
    <property type="match status" value="1"/>
</dbReference>
<name>A0A9W8H1J9_9FUNG</name>
<dbReference type="PROSITE" id="PS00080">
    <property type="entry name" value="MULTICOPPER_OXIDASE2"/>
    <property type="match status" value="1"/>
</dbReference>
<dbReference type="Gene3D" id="2.60.40.420">
    <property type="entry name" value="Cupredoxins - blue copper proteins"/>
    <property type="match status" value="3"/>
</dbReference>
<feature type="domain" description="Plastocyanin-like" evidence="6">
    <location>
        <begin position="153"/>
        <end position="299"/>
    </location>
</feature>
<dbReference type="InterPro" id="IPR045087">
    <property type="entry name" value="Cu-oxidase_fam"/>
</dbReference>
<dbReference type="Pfam" id="PF00394">
    <property type="entry name" value="Cu-oxidase"/>
    <property type="match status" value="1"/>
</dbReference>
<dbReference type="InterPro" id="IPR002355">
    <property type="entry name" value="Cu_oxidase_Cu_BS"/>
</dbReference>
<organism evidence="9 10">
    <name type="scientific">Coemansia javaensis</name>
    <dbReference type="NCBI Taxonomy" id="2761396"/>
    <lineage>
        <taxon>Eukaryota</taxon>
        <taxon>Fungi</taxon>
        <taxon>Fungi incertae sedis</taxon>
        <taxon>Zoopagomycota</taxon>
        <taxon>Kickxellomycotina</taxon>
        <taxon>Kickxellomycetes</taxon>
        <taxon>Kickxellales</taxon>
        <taxon>Kickxellaceae</taxon>
        <taxon>Coemansia</taxon>
    </lineage>
</organism>
<gene>
    <name evidence="9" type="primary">FET3_11</name>
    <name evidence="9" type="ORF">H4R18_005539</name>
</gene>
<evidence type="ECO:0000259" key="8">
    <source>
        <dbReference type="Pfam" id="PF07732"/>
    </source>
</evidence>
<dbReference type="InterPro" id="IPR001117">
    <property type="entry name" value="Cu-oxidase_2nd"/>
</dbReference>
<feature type="domain" description="Plastocyanin-like" evidence="8">
    <location>
        <begin position="30"/>
        <end position="145"/>
    </location>
</feature>
<evidence type="ECO:0000256" key="5">
    <source>
        <dbReference type="SAM" id="SignalP"/>
    </source>
</evidence>